<dbReference type="EMBL" id="BAABHK010000004">
    <property type="protein sequence ID" value="GAA4626969.1"/>
    <property type="molecule type" value="Genomic_DNA"/>
</dbReference>
<proteinExistence type="predicted"/>
<comment type="caution">
    <text evidence="1">The sequence shown here is derived from an EMBL/GenBank/DDBJ whole genome shotgun (WGS) entry which is preliminary data.</text>
</comment>
<gene>
    <name evidence="1" type="ORF">GCM10023196_037350</name>
</gene>
<evidence type="ECO:0008006" key="3">
    <source>
        <dbReference type="Google" id="ProtNLM"/>
    </source>
</evidence>
<accession>A0ABP8UAY4</accession>
<reference evidence="2" key="1">
    <citation type="journal article" date="2019" name="Int. J. Syst. Evol. Microbiol.">
        <title>The Global Catalogue of Microorganisms (GCM) 10K type strain sequencing project: providing services to taxonomists for standard genome sequencing and annotation.</title>
        <authorList>
            <consortium name="The Broad Institute Genomics Platform"/>
            <consortium name="The Broad Institute Genome Sequencing Center for Infectious Disease"/>
            <person name="Wu L."/>
            <person name="Ma J."/>
        </authorList>
    </citation>
    <scope>NUCLEOTIDE SEQUENCE [LARGE SCALE GENOMIC DNA]</scope>
    <source>
        <strain evidence="2">JCM 17939</strain>
    </source>
</reference>
<keyword evidence="2" id="KW-1185">Reference proteome</keyword>
<sequence length="117" mass="12597">MDTATRCRKCGRPLRNAKSIARGYGPTCKARIVAAAKTTDLSDYTPAQIDRAIEVIEMDAAIPTGRPNVLRIVSGDGSTSYLTTDQACNCPAGLRQRRCYHRATATILNAARADRAA</sequence>
<dbReference type="Pfam" id="PF19474">
    <property type="entry name" value="DUF6011"/>
    <property type="match status" value="1"/>
</dbReference>
<dbReference type="RefSeq" id="WP_345432125.1">
    <property type="nucleotide sequence ID" value="NZ_BAABHK010000004.1"/>
</dbReference>
<protein>
    <recommendedName>
        <fullName evidence="3">SWIM-type domain-containing protein</fullName>
    </recommendedName>
</protein>
<dbReference type="InterPro" id="IPR046053">
    <property type="entry name" value="DUF6011"/>
</dbReference>
<evidence type="ECO:0000313" key="1">
    <source>
        <dbReference type="EMBL" id="GAA4626969.1"/>
    </source>
</evidence>
<organism evidence="1 2">
    <name type="scientific">Actinoallomurus vinaceus</name>
    <dbReference type="NCBI Taxonomy" id="1080074"/>
    <lineage>
        <taxon>Bacteria</taxon>
        <taxon>Bacillati</taxon>
        <taxon>Actinomycetota</taxon>
        <taxon>Actinomycetes</taxon>
        <taxon>Streptosporangiales</taxon>
        <taxon>Thermomonosporaceae</taxon>
        <taxon>Actinoallomurus</taxon>
    </lineage>
</organism>
<name>A0ABP8UAY4_9ACTN</name>
<evidence type="ECO:0000313" key="2">
    <source>
        <dbReference type="Proteomes" id="UP001501442"/>
    </source>
</evidence>
<dbReference type="Proteomes" id="UP001501442">
    <property type="component" value="Unassembled WGS sequence"/>
</dbReference>